<proteinExistence type="predicted"/>
<dbReference type="CDD" id="cd00118">
    <property type="entry name" value="LysM"/>
    <property type="match status" value="2"/>
</dbReference>
<dbReference type="GO" id="GO:0012505">
    <property type="term" value="C:endomembrane system"/>
    <property type="evidence" value="ECO:0007669"/>
    <property type="project" value="TreeGrafter"/>
</dbReference>
<feature type="domain" description="GH18" evidence="4">
    <location>
        <begin position="99"/>
        <end position="430"/>
    </location>
</feature>
<organism evidence="5 6">
    <name type="scientific">Paenibacillus lycopersici</name>
    <dbReference type="NCBI Taxonomy" id="2704462"/>
    <lineage>
        <taxon>Bacteria</taxon>
        <taxon>Bacillati</taxon>
        <taxon>Bacillota</taxon>
        <taxon>Bacilli</taxon>
        <taxon>Bacillales</taxon>
        <taxon>Paenibacillaceae</taxon>
        <taxon>Paenibacillus</taxon>
    </lineage>
</organism>
<dbReference type="SMART" id="SM00257">
    <property type="entry name" value="LysM"/>
    <property type="match status" value="2"/>
</dbReference>
<feature type="domain" description="LysM" evidence="3">
    <location>
        <begin position="2"/>
        <end position="46"/>
    </location>
</feature>
<gene>
    <name evidence="5" type="ORF">GXP70_03635</name>
</gene>
<dbReference type="Gene3D" id="3.10.350.10">
    <property type="entry name" value="LysM domain"/>
    <property type="match status" value="2"/>
</dbReference>
<dbReference type="InterPro" id="IPR017853">
    <property type="entry name" value="GH"/>
</dbReference>
<dbReference type="Proteomes" id="UP000476064">
    <property type="component" value="Chromosome"/>
</dbReference>
<dbReference type="PANTHER" id="PTHR46066:SF2">
    <property type="entry name" value="CHITINASE DOMAIN-CONTAINING PROTEIN 1"/>
    <property type="match status" value="1"/>
</dbReference>
<evidence type="ECO:0000313" key="5">
    <source>
        <dbReference type="EMBL" id="QHT59142.1"/>
    </source>
</evidence>
<dbReference type="Pfam" id="PF00704">
    <property type="entry name" value="Glyco_hydro_18"/>
    <property type="match status" value="1"/>
</dbReference>
<sequence>MQIHVVQAGQTLYRLSQAYGIPVDAITSANEISPAHTLVIGQALVIPIVGQYYYVRAGDTLTSIASRFGTTAARLADVNELDSNAALQAGTRLYIPPPPKRQAYVNAYIDARGTTLSPALTEAARQAAPLLTYLAPSSFRIQRDGTLALPPLGDLESIATKQRTAMMMTVTNLENDQFSAELGHLLLSDASLQDKVIANILETAKNLHYRDIHFDIEHLLPSDREAYNRFLRKAVVPIHAAGLTMSTALAPKTSAAQEGAWYSAHDYKAHGEIADFVIIMTYEWGYSGGPPMPVSPIGPVRNVLEYALTEMPADKILMGQNLYGYDWTLPYVPGGAYAKAISPQAAISLARERNAEILYDAAAQAPHFTYWDDNGKEHRVWFEDARSIQAKFNLMKELKLRGISYWKLGLSFPQNWLLLEDNFHIVKLLP</sequence>
<dbReference type="KEGG" id="plyc:GXP70_03635"/>
<dbReference type="SUPFAM" id="SSF54106">
    <property type="entry name" value="LysM domain"/>
    <property type="match status" value="2"/>
</dbReference>
<accession>A0A6C0FSS8</accession>
<dbReference type="CDD" id="cd02874">
    <property type="entry name" value="GH18_CFLE_spore_hydrolase"/>
    <property type="match status" value="1"/>
</dbReference>
<keyword evidence="2" id="KW-0326">Glycosidase</keyword>
<reference evidence="5 6" key="1">
    <citation type="submission" date="2020-01" db="EMBL/GenBank/DDBJ databases">
        <title>Paenibacillus sp. nov., isolated from tomato rhizosphere.</title>
        <authorList>
            <person name="Weon H.-Y."/>
            <person name="Lee S.A."/>
        </authorList>
    </citation>
    <scope>NUCLEOTIDE SEQUENCE [LARGE SCALE GENOMIC DNA]</scope>
    <source>
        <strain evidence="5 6">12200R-189</strain>
    </source>
</reference>
<dbReference type="InterPro" id="IPR011583">
    <property type="entry name" value="Chitinase_II/V-like_cat"/>
</dbReference>
<evidence type="ECO:0000256" key="1">
    <source>
        <dbReference type="ARBA" id="ARBA00022801"/>
    </source>
</evidence>
<keyword evidence="1" id="KW-0378">Hydrolase</keyword>
<dbReference type="Gene3D" id="3.10.50.10">
    <property type="match status" value="1"/>
</dbReference>
<dbReference type="GO" id="GO:0070492">
    <property type="term" value="F:oligosaccharide binding"/>
    <property type="evidence" value="ECO:0007669"/>
    <property type="project" value="TreeGrafter"/>
</dbReference>
<dbReference type="Gene3D" id="3.20.20.80">
    <property type="entry name" value="Glycosidases"/>
    <property type="match status" value="1"/>
</dbReference>
<feature type="domain" description="LysM" evidence="3">
    <location>
        <begin position="51"/>
        <end position="95"/>
    </location>
</feature>
<dbReference type="PANTHER" id="PTHR46066">
    <property type="entry name" value="CHITINASE DOMAIN-CONTAINING PROTEIN 1 FAMILY MEMBER"/>
    <property type="match status" value="1"/>
</dbReference>
<dbReference type="GO" id="GO:0005975">
    <property type="term" value="P:carbohydrate metabolic process"/>
    <property type="evidence" value="ECO:0007669"/>
    <property type="project" value="InterPro"/>
</dbReference>
<dbReference type="EMBL" id="CP048209">
    <property type="protein sequence ID" value="QHT59142.1"/>
    <property type="molecule type" value="Genomic_DNA"/>
</dbReference>
<dbReference type="SUPFAM" id="SSF51445">
    <property type="entry name" value="(Trans)glycosidases"/>
    <property type="match status" value="1"/>
</dbReference>
<evidence type="ECO:0000259" key="4">
    <source>
        <dbReference type="PROSITE" id="PS51910"/>
    </source>
</evidence>
<dbReference type="PROSITE" id="PS51782">
    <property type="entry name" value="LYSM"/>
    <property type="match status" value="2"/>
</dbReference>
<keyword evidence="6" id="KW-1185">Reference proteome</keyword>
<dbReference type="InterPro" id="IPR041704">
    <property type="entry name" value="CFLE_GH18"/>
</dbReference>
<evidence type="ECO:0000256" key="2">
    <source>
        <dbReference type="ARBA" id="ARBA00023295"/>
    </source>
</evidence>
<dbReference type="Pfam" id="PF01476">
    <property type="entry name" value="LysM"/>
    <property type="match status" value="2"/>
</dbReference>
<dbReference type="GO" id="GO:0016798">
    <property type="term" value="F:hydrolase activity, acting on glycosyl bonds"/>
    <property type="evidence" value="ECO:0007669"/>
    <property type="project" value="UniProtKB-KW"/>
</dbReference>
<dbReference type="InterPro" id="IPR001223">
    <property type="entry name" value="Glyco_hydro18_cat"/>
</dbReference>
<dbReference type="PROSITE" id="PS51910">
    <property type="entry name" value="GH18_2"/>
    <property type="match status" value="1"/>
</dbReference>
<protein>
    <submittedName>
        <fullName evidence="5">LysM peptidoglycan-binding domain-containing protein</fullName>
    </submittedName>
</protein>
<dbReference type="AlphaFoldDB" id="A0A6C0FSS8"/>
<dbReference type="InterPro" id="IPR018392">
    <property type="entry name" value="LysM"/>
</dbReference>
<dbReference type="InterPro" id="IPR029070">
    <property type="entry name" value="Chitinase_insertion_sf"/>
</dbReference>
<name>A0A6C0FSS8_9BACL</name>
<dbReference type="GO" id="GO:0008061">
    <property type="term" value="F:chitin binding"/>
    <property type="evidence" value="ECO:0007669"/>
    <property type="project" value="InterPro"/>
</dbReference>
<evidence type="ECO:0000313" key="6">
    <source>
        <dbReference type="Proteomes" id="UP000476064"/>
    </source>
</evidence>
<dbReference type="RefSeq" id="WP_162355210.1">
    <property type="nucleotide sequence ID" value="NZ_CP048209.1"/>
</dbReference>
<dbReference type="InterPro" id="IPR036779">
    <property type="entry name" value="LysM_dom_sf"/>
</dbReference>
<evidence type="ECO:0000259" key="3">
    <source>
        <dbReference type="PROSITE" id="PS51782"/>
    </source>
</evidence>
<dbReference type="SMART" id="SM00636">
    <property type="entry name" value="Glyco_18"/>
    <property type="match status" value="1"/>
</dbReference>